<reference evidence="1 2" key="1">
    <citation type="submission" date="2023-11" db="EMBL/GenBank/DDBJ databases">
        <authorList>
            <person name="Bao R."/>
        </authorList>
    </citation>
    <scope>NUCLEOTIDE SEQUENCE [LARGE SCALE GENOMIC DNA]</scope>
    <source>
        <strain evidence="1 2">PJ23</strain>
    </source>
</reference>
<protein>
    <submittedName>
        <fullName evidence="1">Uncharacterized protein</fullName>
    </submittedName>
</protein>
<name>A0ABU4RK20_9HYPH</name>
<evidence type="ECO:0000313" key="1">
    <source>
        <dbReference type="EMBL" id="MDX6805189.1"/>
    </source>
</evidence>
<gene>
    <name evidence="1" type="ORF">SCD90_03840</name>
</gene>
<keyword evidence="2" id="KW-1185">Reference proteome</keyword>
<dbReference type="EMBL" id="JAXAFJ010000002">
    <property type="protein sequence ID" value="MDX6805189.1"/>
    <property type="molecule type" value="Genomic_DNA"/>
</dbReference>
<comment type="caution">
    <text evidence="1">The sequence shown here is derived from an EMBL/GenBank/DDBJ whole genome shotgun (WGS) entry which is preliminary data.</text>
</comment>
<dbReference type="RefSeq" id="WP_319843828.1">
    <property type="nucleotide sequence ID" value="NZ_JAXAFJ010000002.1"/>
</dbReference>
<evidence type="ECO:0000313" key="2">
    <source>
        <dbReference type="Proteomes" id="UP001274321"/>
    </source>
</evidence>
<accession>A0ABU4RK20</accession>
<sequence length="101" mass="11215">MDLATFKASLEAASPADGLSRPLVALWWMKKGDWEQAHNNAQADRTKNGAWVHGHLHRVEGDIDNAGYWYGQAGRSRSTRPLDEEWDDIAATLLASAPTDR</sequence>
<proteinExistence type="predicted"/>
<dbReference type="Proteomes" id="UP001274321">
    <property type="component" value="Unassembled WGS sequence"/>
</dbReference>
<organism evidence="1 2">
    <name type="scientific">Terrihabitans rhizophilus</name>
    <dbReference type="NCBI Taxonomy" id="3092662"/>
    <lineage>
        <taxon>Bacteria</taxon>
        <taxon>Pseudomonadati</taxon>
        <taxon>Pseudomonadota</taxon>
        <taxon>Alphaproteobacteria</taxon>
        <taxon>Hyphomicrobiales</taxon>
        <taxon>Terrihabitans</taxon>
    </lineage>
</organism>